<keyword evidence="2" id="KW-1003">Cell membrane</keyword>
<accession>A0A3B1DIE2</accession>
<evidence type="ECO:0000256" key="2">
    <source>
        <dbReference type="ARBA" id="ARBA00022475"/>
    </source>
</evidence>
<dbReference type="PANTHER" id="PTHR30558">
    <property type="entry name" value="EXBD MEMBRANE COMPONENT OF PMF-DRIVEN MACROMOLECULE IMPORT SYSTEM"/>
    <property type="match status" value="1"/>
</dbReference>
<dbReference type="AlphaFoldDB" id="A0A3B1DIE2"/>
<dbReference type="GO" id="GO:0022857">
    <property type="term" value="F:transmembrane transporter activity"/>
    <property type="evidence" value="ECO:0007669"/>
    <property type="project" value="InterPro"/>
</dbReference>
<sequence>MRVPSSRHHEEIESDRAMTPMIDVVFLLLIFFVCASAGQAIEETLPTRLNVGSIKSDTPLPDDPPPEVDEVWLTIKQRGANKTVVDMNGTEYTNLATLGETLKQLSEAASDLPVILDIDKEVPMGQVLHIYDLCRAAQFESVNFAATPQEKSKKNVTIQ</sequence>
<dbReference type="PANTHER" id="PTHR30558:SF3">
    <property type="entry name" value="BIOPOLYMER TRANSPORT PROTEIN EXBD-RELATED"/>
    <property type="match status" value="1"/>
</dbReference>
<dbReference type="InterPro" id="IPR003400">
    <property type="entry name" value="ExbD"/>
</dbReference>
<evidence type="ECO:0000256" key="1">
    <source>
        <dbReference type="ARBA" id="ARBA00004162"/>
    </source>
</evidence>
<dbReference type="GO" id="GO:0005886">
    <property type="term" value="C:plasma membrane"/>
    <property type="evidence" value="ECO:0007669"/>
    <property type="project" value="UniProtKB-SubCell"/>
</dbReference>
<comment type="subcellular location">
    <subcellularLocation>
        <location evidence="1">Cell membrane</location>
        <topology evidence="1">Single-pass membrane protein</topology>
    </subcellularLocation>
</comment>
<protein>
    <submittedName>
        <fullName evidence="6">Biopolymer transport protein ExbD/TolR</fullName>
    </submittedName>
</protein>
<gene>
    <name evidence="6" type="ORF">MNBD_PLANCTO02-2210</name>
</gene>
<dbReference type="Gene3D" id="3.30.420.270">
    <property type="match status" value="1"/>
</dbReference>
<dbReference type="Pfam" id="PF02472">
    <property type="entry name" value="ExbD"/>
    <property type="match status" value="1"/>
</dbReference>
<evidence type="ECO:0000313" key="6">
    <source>
        <dbReference type="EMBL" id="VAX38691.1"/>
    </source>
</evidence>
<evidence type="ECO:0000256" key="3">
    <source>
        <dbReference type="ARBA" id="ARBA00022692"/>
    </source>
</evidence>
<reference evidence="6" key="1">
    <citation type="submission" date="2018-06" db="EMBL/GenBank/DDBJ databases">
        <authorList>
            <person name="Zhirakovskaya E."/>
        </authorList>
    </citation>
    <scope>NUCLEOTIDE SEQUENCE</scope>
</reference>
<proteinExistence type="predicted"/>
<evidence type="ECO:0000256" key="5">
    <source>
        <dbReference type="ARBA" id="ARBA00023136"/>
    </source>
</evidence>
<organism evidence="6">
    <name type="scientific">hydrothermal vent metagenome</name>
    <dbReference type="NCBI Taxonomy" id="652676"/>
    <lineage>
        <taxon>unclassified sequences</taxon>
        <taxon>metagenomes</taxon>
        <taxon>ecological metagenomes</taxon>
    </lineage>
</organism>
<keyword evidence="4" id="KW-1133">Transmembrane helix</keyword>
<evidence type="ECO:0000256" key="4">
    <source>
        <dbReference type="ARBA" id="ARBA00022989"/>
    </source>
</evidence>
<name>A0A3B1DIE2_9ZZZZ</name>
<keyword evidence="3" id="KW-0812">Transmembrane</keyword>
<keyword evidence="5" id="KW-0472">Membrane</keyword>
<dbReference type="EMBL" id="UOGL01000245">
    <property type="protein sequence ID" value="VAX38691.1"/>
    <property type="molecule type" value="Genomic_DNA"/>
</dbReference>